<sequence length="226" mass="25617">MTFGEKLKAARNISGLSQEQFAEALNISRSAVAKWENNKGIPDVSNLKGISKLLNISIDSLLNENDNIENKDISFGIASDDNKMQGESILPCPEYDGYNCTIELNGWNDGVYDVIIIGQDSNFLYYQKQEKNKIVTGMIGKNYIVSVAKTKEIKTKSETKDISKLYFVDKHVILEVAHKEGILKGFFDYTNDDYLDVVIKKFNEKDLELMFGHTIDINKITRIEEL</sequence>
<dbReference type="Pfam" id="PF01381">
    <property type="entry name" value="HTH_3"/>
    <property type="match status" value="1"/>
</dbReference>
<dbReference type="SMART" id="SM00530">
    <property type="entry name" value="HTH_XRE"/>
    <property type="match status" value="1"/>
</dbReference>
<protein>
    <submittedName>
        <fullName evidence="3">Helix-turn-helix</fullName>
    </submittedName>
</protein>
<dbReference type="AlphaFoldDB" id="A0A1H5U5E0"/>
<dbReference type="EMBL" id="FNUL01000006">
    <property type="protein sequence ID" value="SEF69497.1"/>
    <property type="molecule type" value="Genomic_DNA"/>
</dbReference>
<proteinExistence type="predicted"/>
<gene>
    <name evidence="3" type="ORF">SAMN05216537_10653</name>
</gene>
<evidence type="ECO:0000256" key="1">
    <source>
        <dbReference type="ARBA" id="ARBA00023125"/>
    </source>
</evidence>
<name>A0A1H5U5E0_9FIRM</name>
<dbReference type="PANTHER" id="PTHR46558:SF13">
    <property type="entry name" value="HTH-TYPE TRANSCRIPTIONAL REGULATOR IMMR"/>
    <property type="match status" value="1"/>
</dbReference>
<evidence type="ECO:0000313" key="4">
    <source>
        <dbReference type="Proteomes" id="UP000236726"/>
    </source>
</evidence>
<dbReference type="InterPro" id="IPR010982">
    <property type="entry name" value="Lambda_DNA-bd_dom_sf"/>
</dbReference>
<accession>A0A1H5U5E0</accession>
<keyword evidence="1" id="KW-0238">DNA-binding</keyword>
<dbReference type="GO" id="GO:0003677">
    <property type="term" value="F:DNA binding"/>
    <property type="evidence" value="ECO:0007669"/>
    <property type="project" value="UniProtKB-KW"/>
</dbReference>
<dbReference type="Proteomes" id="UP000236726">
    <property type="component" value="Unassembled WGS sequence"/>
</dbReference>
<reference evidence="3 4" key="1">
    <citation type="submission" date="2016-10" db="EMBL/GenBank/DDBJ databases">
        <authorList>
            <person name="de Groot N.N."/>
        </authorList>
    </citation>
    <scope>NUCLEOTIDE SEQUENCE [LARGE SCALE GENOMIC DNA]</scope>
    <source>
        <strain evidence="3 4">D15d</strain>
    </source>
</reference>
<dbReference type="CDD" id="cd00093">
    <property type="entry name" value="HTH_XRE"/>
    <property type="match status" value="1"/>
</dbReference>
<dbReference type="Gene3D" id="1.10.260.40">
    <property type="entry name" value="lambda repressor-like DNA-binding domains"/>
    <property type="match status" value="1"/>
</dbReference>
<dbReference type="RefSeq" id="WP_103952638.1">
    <property type="nucleotide sequence ID" value="NZ_FNUL01000006.1"/>
</dbReference>
<organism evidence="3 4">
    <name type="scientific">Lachnospira multipara</name>
    <dbReference type="NCBI Taxonomy" id="28051"/>
    <lineage>
        <taxon>Bacteria</taxon>
        <taxon>Bacillati</taxon>
        <taxon>Bacillota</taxon>
        <taxon>Clostridia</taxon>
        <taxon>Lachnospirales</taxon>
        <taxon>Lachnospiraceae</taxon>
        <taxon>Lachnospira</taxon>
    </lineage>
</organism>
<evidence type="ECO:0000313" key="3">
    <source>
        <dbReference type="EMBL" id="SEF69497.1"/>
    </source>
</evidence>
<dbReference type="InterPro" id="IPR001387">
    <property type="entry name" value="Cro/C1-type_HTH"/>
</dbReference>
<dbReference type="PANTHER" id="PTHR46558">
    <property type="entry name" value="TRACRIPTIONAL REGULATORY PROTEIN-RELATED-RELATED"/>
    <property type="match status" value="1"/>
</dbReference>
<dbReference type="SUPFAM" id="SSF47413">
    <property type="entry name" value="lambda repressor-like DNA-binding domains"/>
    <property type="match status" value="1"/>
</dbReference>
<dbReference type="PROSITE" id="PS50943">
    <property type="entry name" value="HTH_CROC1"/>
    <property type="match status" value="1"/>
</dbReference>
<evidence type="ECO:0000259" key="2">
    <source>
        <dbReference type="PROSITE" id="PS50943"/>
    </source>
</evidence>
<keyword evidence="4" id="KW-1185">Reference proteome</keyword>
<feature type="domain" description="HTH cro/C1-type" evidence="2">
    <location>
        <begin position="7"/>
        <end position="61"/>
    </location>
</feature>